<evidence type="ECO:0000313" key="2">
    <source>
        <dbReference type="EMBL" id="PKI82578.1"/>
    </source>
</evidence>
<feature type="region of interest" description="Disordered" evidence="1">
    <location>
        <begin position="165"/>
        <end position="185"/>
    </location>
</feature>
<reference evidence="2 3" key="1">
    <citation type="submission" date="2017-10" db="EMBL/GenBank/DDBJ databases">
        <title>A novel species of cold-tolerant Malassezia isolated from bats.</title>
        <authorList>
            <person name="Lorch J.M."/>
            <person name="Palmer J.M."/>
            <person name="Vanderwolf K.J."/>
            <person name="Schmidt K.Z."/>
            <person name="Verant M.L."/>
            <person name="Weller T.J."/>
            <person name="Blehert D.S."/>
        </authorList>
    </citation>
    <scope>NUCLEOTIDE SEQUENCE [LARGE SCALE GENOMIC DNA]</scope>
    <source>
        <strain evidence="2 3">NWHC:44797-103</strain>
    </source>
</reference>
<feature type="compositionally biased region" description="Basic residues" evidence="1">
    <location>
        <begin position="105"/>
        <end position="115"/>
    </location>
</feature>
<dbReference type="OrthoDB" id="10030313at2759"/>
<evidence type="ECO:0008006" key="4">
    <source>
        <dbReference type="Google" id="ProtNLM"/>
    </source>
</evidence>
<organism evidence="2 3">
    <name type="scientific">Malassezia vespertilionis</name>
    <dbReference type="NCBI Taxonomy" id="2020962"/>
    <lineage>
        <taxon>Eukaryota</taxon>
        <taxon>Fungi</taxon>
        <taxon>Dikarya</taxon>
        <taxon>Basidiomycota</taxon>
        <taxon>Ustilaginomycotina</taxon>
        <taxon>Malasseziomycetes</taxon>
        <taxon>Malasseziales</taxon>
        <taxon>Malasseziaceae</taxon>
        <taxon>Malassezia</taxon>
    </lineage>
</organism>
<proteinExistence type="predicted"/>
<keyword evidence="3" id="KW-1185">Reference proteome</keyword>
<sequence length="332" mass="35932">MSSFEGATVKLTLRSGEFYIGRILRVDSTTATLHVERADTHQVTCVRREELQDVSTVATPAANATPTANAPPAASATLVSNVQPAVNSIPRAEPPDSPSQTGAAKNKKRGGRKSKGSGTATPVSAPANLTMKEFDYTKSTQSFDKKKTWEEIRPMLAPTEMVLSAEERTSPATPTSTATSKATAMHDATQKELVHLREEHARLMLAVETHKQRAALAEVLTGLQVDSHTEPDVYTCTIYSDARLAVTEWRAQQTQEAPSVPAQNALQYAIRMPTSESLQNGGPAMLTYLGPIASSDPALLAKLPDHFRHEISVKLENAALFQQRLDALVRHA</sequence>
<name>A0A2N1J7P4_9BASI</name>
<dbReference type="STRING" id="2020962.A0A2N1J7P4"/>
<feature type="compositionally biased region" description="Low complexity" evidence="1">
    <location>
        <begin position="170"/>
        <end position="183"/>
    </location>
</feature>
<dbReference type="EMBL" id="KZ454994">
    <property type="protein sequence ID" value="PKI82578.1"/>
    <property type="molecule type" value="Genomic_DNA"/>
</dbReference>
<feature type="region of interest" description="Disordered" evidence="1">
    <location>
        <begin position="87"/>
        <end position="126"/>
    </location>
</feature>
<gene>
    <name evidence="2" type="ORF">MVES_003528</name>
</gene>
<evidence type="ECO:0000256" key="1">
    <source>
        <dbReference type="SAM" id="MobiDB-lite"/>
    </source>
</evidence>
<dbReference type="Proteomes" id="UP000232875">
    <property type="component" value="Unassembled WGS sequence"/>
</dbReference>
<evidence type="ECO:0000313" key="3">
    <source>
        <dbReference type="Proteomes" id="UP000232875"/>
    </source>
</evidence>
<accession>A0A2N1J7P4</accession>
<dbReference type="AlphaFoldDB" id="A0A2N1J7P4"/>
<protein>
    <recommendedName>
        <fullName evidence="4">DFDF domain-containing protein</fullName>
    </recommendedName>
</protein>